<evidence type="ECO:0000313" key="4">
    <source>
        <dbReference type="Proteomes" id="UP000288805"/>
    </source>
</evidence>
<dbReference type="PANTHER" id="PTHR11439:SF463">
    <property type="entry name" value="REVERSE TRANSCRIPTASE TY1_COPIA-TYPE DOMAIN-CONTAINING PROTEIN"/>
    <property type="match status" value="1"/>
</dbReference>
<dbReference type="SUPFAM" id="SSF56672">
    <property type="entry name" value="DNA/RNA polymerases"/>
    <property type="match status" value="1"/>
</dbReference>
<dbReference type="Proteomes" id="UP000288805">
    <property type="component" value="Unassembled WGS sequence"/>
</dbReference>
<organism evidence="3 4">
    <name type="scientific">Vitis vinifera</name>
    <name type="common">Grape</name>
    <dbReference type="NCBI Taxonomy" id="29760"/>
    <lineage>
        <taxon>Eukaryota</taxon>
        <taxon>Viridiplantae</taxon>
        <taxon>Streptophyta</taxon>
        <taxon>Embryophyta</taxon>
        <taxon>Tracheophyta</taxon>
        <taxon>Spermatophyta</taxon>
        <taxon>Magnoliopsida</taxon>
        <taxon>eudicotyledons</taxon>
        <taxon>Gunneridae</taxon>
        <taxon>Pentapetalae</taxon>
        <taxon>rosids</taxon>
        <taxon>Vitales</taxon>
        <taxon>Vitaceae</taxon>
        <taxon>Viteae</taxon>
        <taxon>Vitis</taxon>
    </lineage>
</organism>
<dbReference type="InterPro" id="IPR013103">
    <property type="entry name" value="RVT_2"/>
</dbReference>
<name>A0A438GCS3_VITVI</name>
<dbReference type="Pfam" id="PF07727">
    <property type="entry name" value="RVT_2"/>
    <property type="match status" value="1"/>
</dbReference>
<dbReference type="CDD" id="cd09272">
    <property type="entry name" value="RNase_HI_RT_Ty1"/>
    <property type="match status" value="1"/>
</dbReference>
<dbReference type="PANTHER" id="PTHR11439">
    <property type="entry name" value="GAG-POL-RELATED RETROTRANSPOSON"/>
    <property type="match status" value="1"/>
</dbReference>
<dbReference type="AlphaFoldDB" id="A0A438GCS3"/>
<gene>
    <name evidence="3" type="primary">RE1_3322</name>
    <name evidence="3" type="ORF">CK203_059034</name>
</gene>
<evidence type="ECO:0000259" key="2">
    <source>
        <dbReference type="Pfam" id="PF07727"/>
    </source>
</evidence>
<dbReference type="InterPro" id="IPR043502">
    <property type="entry name" value="DNA/RNA_pol_sf"/>
</dbReference>
<feature type="region of interest" description="Disordered" evidence="1">
    <location>
        <begin position="55"/>
        <end position="76"/>
    </location>
</feature>
<evidence type="ECO:0000256" key="1">
    <source>
        <dbReference type="SAM" id="MobiDB-lite"/>
    </source>
</evidence>
<reference evidence="3 4" key="1">
    <citation type="journal article" date="2018" name="PLoS Genet.">
        <title>Population sequencing reveals clonal diversity and ancestral inbreeding in the grapevine cultivar Chardonnay.</title>
        <authorList>
            <person name="Roach M.J."/>
            <person name="Johnson D.L."/>
            <person name="Bohlmann J."/>
            <person name="van Vuuren H.J."/>
            <person name="Jones S.J."/>
            <person name="Pretorius I.S."/>
            <person name="Schmidt S.A."/>
            <person name="Borneman A.R."/>
        </authorList>
    </citation>
    <scope>NUCLEOTIDE SEQUENCE [LARGE SCALE GENOMIC DNA]</scope>
    <source>
        <strain evidence="4">cv. Chardonnay</strain>
        <tissue evidence="3">Leaf</tissue>
    </source>
</reference>
<feature type="domain" description="Reverse transcriptase Ty1/copia-type" evidence="2">
    <location>
        <begin position="125"/>
        <end position="246"/>
    </location>
</feature>
<accession>A0A438GCS3</accession>
<dbReference type="EMBL" id="QGNW01000475">
    <property type="protein sequence ID" value="RVW70012.1"/>
    <property type="molecule type" value="Genomic_DNA"/>
</dbReference>
<comment type="caution">
    <text evidence="3">The sequence shown here is derived from an EMBL/GenBank/DDBJ whole genome shotgun (WGS) entry which is preliminary data.</text>
</comment>
<protein>
    <submittedName>
        <fullName evidence="3">Retrovirus-related Pol polyprotein from transposon RE1</fullName>
    </submittedName>
</protein>
<proteinExistence type="predicted"/>
<sequence>MDFFLKEGHFQIFTYDGDAAPLCPLSSLAYSSKFDLRALGLFQMKSCQGYTNSHASADGRLTEPNPDPHDQNSSNTITDTNLVVLYDLDVPIAFWKGVRSDIHEALQHPNWKAAVHEEIKALEKNGTWELTKLPLGKSTVGCKWIFNVKYKVDGNIDIYKAGLVAKGFMQTYGVDYQETFAPVAKLNTVQVLHSIAVNNDWPLYQLDVKNAFLNGGLNEEVYMDIPPGFKDAEKKNRVCKLKKSLWEIVVLIVYVDDIILTGDDEAKMINLKNTLSQEFEIKDLGALRPADTPMEQNGKLSDEEESPPVNKGQYQRLVGKLIFLSHTRPNIAFPVSVVSQFMQAPTKEHLSAVHKILRYLKMTPGKGLFFGKSTKRRIEVYSDADWAGSMKDRRSTSSYCTYVWSNLVTWRRLWLKHVMEELKISTKFPMKMFCDNQAAINISHNLVHHDRTKHVEIDRYFIKEKVENGEFLLQYPPTKLQTTNILTKALPRQHFDSLISKLGMINIHSSV</sequence>
<feature type="region of interest" description="Disordered" evidence="1">
    <location>
        <begin position="289"/>
        <end position="310"/>
    </location>
</feature>
<evidence type="ECO:0000313" key="3">
    <source>
        <dbReference type="EMBL" id="RVW70012.1"/>
    </source>
</evidence>